<dbReference type="CDD" id="cd09019">
    <property type="entry name" value="galactose_mutarotase_like"/>
    <property type="match status" value="1"/>
</dbReference>
<dbReference type="Gene3D" id="2.70.98.10">
    <property type="match status" value="1"/>
</dbReference>
<dbReference type="EC" id="5.1.3.3" evidence="8"/>
<dbReference type="SUPFAM" id="SSF74650">
    <property type="entry name" value="Galactose mutarotase-like"/>
    <property type="match status" value="1"/>
</dbReference>
<dbReference type="UniPathway" id="UPA00242"/>
<comment type="similarity">
    <text evidence="3 8">Belongs to the aldose epimerase family.</text>
</comment>
<evidence type="ECO:0000256" key="11">
    <source>
        <dbReference type="PIRSR" id="PIRSR005096-3"/>
    </source>
</evidence>
<dbReference type="GO" id="GO:0005737">
    <property type="term" value="C:cytoplasm"/>
    <property type="evidence" value="ECO:0007669"/>
    <property type="project" value="TreeGrafter"/>
</dbReference>
<keyword evidence="13" id="KW-1185">Reference proteome</keyword>
<dbReference type="PANTHER" id="PTHR10091">
    <property type="entry name" value="ALDOSE-1-EPIMERASE"/>
    <property type="match status" value="1"/>
</dbReference>
<evidence type="ECO:0000313" key="12">
    <source>
        <dbReference type="EMBL" id="QKG78791.1"/>
    </source>
</evidence>
<dbReference type="EMBL" id="CP041345">
    <property type="protein sequence ID" value="QKG78791.1"/>
    <property type="molecule type" value="Genomic_DNA"/>
</dbReference>
<evidence type="ECO:0000256" key="6">
    <source>
        <dbReference type="ARBA" id="ARBA00023235"/>
    </source>
</evidence>
<feature type="active site" description="Proton donor" evidence="9">
    <location>
        <position position="180"/>
    </location>
</feature>
<dbReference type="RefSeq" id="WP_173072307.1">
    <property type="nucleotide sequence ID" value="NZ_CP041345.1"/>
</dbReference>
<sequence length="348" mass="38860">MEFSSSHWGNLNGRDLLIYTVTTESGLEVTFSNLGATLVSMRLLNNHNEPLNLAYGLLRPNDYLKANYYPGVIVGRYANRIEGAKFYIEGQEYRLTANEGNNILHGGTEGFSHKVWDSVLFEEHNGVCLLEFHLKSPDGDEGFPGNVEVWVIYQITDDNQISISYRATTDKPTHINLTTHGYFNLGGFKGDVLDHMLKIDANKYLPVNSELIPTGELRDVDGSPFDFRKFKAIGADLDLAGEVYDHCFALNNPTIENASVVLYNPKTHIGISIYTTQPGIQLYTPINKPNVENPLIKLPEKGNWAVCMEPQHFPNSPNTPHFPSTLLLPGEEYDHTTIFTISIGGVAR</sequence>
<comment type="cofactor">
    <cofactor evidence="1">
        <name>Ca(2+)</name>
        <dbReference type="ChEBI" id="CHEBI:29108"/>
    </cofactor>
</comment>
<gene>
    <name evidence="12" type="ORF">FHG85_00400</name>
</gene>
<evidence type="ECO:0000256" key="5">
    <source>
        <dbReference type="ARBA" id="ARBA00022837"/>
    </source>
</evidence>
<dbReference type="NCBIfam" id="NF008277">
    <property type="entry name" value="PRK11055.1"/>
    <property type="match status" value="1"/>
</dbReference>
<evidence type="ECO:0000256" key="1">
    <source>
        <dbReference type="ARBA" id="ARBA00001913"/>
    </source>
</evidence>
<name>A0A7D3XTC2_9BACT</name>
<comment type="catalytic activity">
    <reaction evidence="8">
        <text>alpha-D-glucose = beta-D-glucose</text>
        <dbReference type="Rhea" id="RHEA:10264"/>
        <dbReference type="ChEBI" id="CHEBI:15903"/>
        <dbReference type="ChEBI" id="CHEBI:17925"/>
        <dbReference type="EC" id="5.1.3.3"/>
    </reaction>
</comment>
<evidence type="ECO:0000256" key="2">
    <source>
        <dbReference type="ARBA" id="ARBA00005028"/>
    </source>
</evidence>
<organism evidence="12 13">
    <name type="scientific">Tenuifilum thalassicum</name>
    <dbReference type="NCBI Taxonomy" id="2590900"/>
    <lineage>
        <taxon>Bacteria</taxon>
        <taxon>Pseudomonadati</taxon>
        <taxon>Bacteroidota</taxon>
        <taxon>Bacteroidia</taxon>
        <taxon>Bacteroidales</taxon>
        <taxon>Tenuifilaceae</taxon>
        <taxon>Tenuifilum</taxon>
    </lineage>
</organism>
<evidence type="ECO:0000313" key="13">
    <source>
        <dbReference type="Proteomes" id="UP000500961"/>
    </source>
</evidence>
<dbReference type="Pfam" id="PF01263">
    <property type="entry name" value="Aldose_epim"/>
    <property type="match status" value="1"/>
</dbReference>
<evidence type="ECO:0000256" key="3">
    <source>
        <dbReference type="ARBA" id="ARBA00006206"/>
    </source>
</evidence>
<dbReference type="Proteomes" id="UP000500961">
    <property type="component" value="Chromosome"/>
</dbReference>
<dbReference type="AlphaFoldDB" id="A0A7D3XTC2"/>
<proteinExistence type="inferred from homology"/>
<protein>
    <recommendedName>
        <fullName evidence="8">Aldose 1-epimerase</fullName>
        <ecNumber evidence="8">5.1.3.3</ecNumber>
    </recommendedName>
</protein>
<feature type="binding site" evidence="11">
    <location>
        <begin position="180"/>
        <end position="182"/>
    </location>
    <ligand>
        <name>beta-D-galactose</name>
        <dbReference type="ChEBI" id="CHEBI:27667"/>
    </ligand>
</feature>
<feature type="active site" description="Proton acceptor" evidence="9">
    <location>
        <position position="309"/>
    </location>
</feature>
<dbReference type="KEGG" id="ttz:FHG85_00400"/>
<comment type="subunit">
    <text evidence="4">Monomer.</text>
</comment>
<dbReference type="InterPro" id="IPR008183">
    <property type="entry name" value="Aldose_1/G6P_1-epimerase"/>
</dbReference>
<evidence type="ECO:0000256" key="4">
    <source>
        <dbReference type="ARBA" id="ARBA00011245"/>
    </source>
</evidence>
<dbReference type="PIRSF" id="PIRSF005096">
    <property type="entry name" value="GALM"/>
    <property type="match status" value="1"/>
</dbReference>
<reference evidence="12 13" key="1">
    <citation type="submission" date="2019-07" db="EMBL/GenBank/DDBJ databases">
        <title>Thalassofilum flectens gen. nov., sp. nov., a novel moderate thermophilic anaerobe from a shallow sea hot spring in Kunashir Island (Russia), representing a new family in the order Bacteroidales, and proposal of Thalassofilacea fam. nov.</title>
        <authorList>
            <person name="Kochetkova T.V."/>
            <person name="Podosokorskaya O.A."/>
            <person name="Novikov A."/>
            <person name="Elcheninov A.G."/>
            <person name="Toshchakov S.V."/>
            <person name="Kublanov I.V."/>
        </authorList>
    </citation>
    <scope>NUCLEOTIDE SEQUENCE [LARGE SCALE GENOMIC DNA]</scope>
    <source>
        <strain evidence="12 13">38-H</strain>
    </source>
</reference>
<evidence type="ECO:0000256" key="10">
    <source>
        <dbReference type="PIRSR" id="PIRSR005096-2"/>
    </source>
</evidence>
<dbReference type="GO" id="GO:0030246">
    <property type="term" value="F:carbohydrate binding"/>
    <property type="evidence" value="ECO:0007669"/>
    <property type="project" value="InterPro"/>
</dbReference>
<dbReference type="GO" id="GO:0006006">
    <property type="term" value="P:glucose metabolic process"/>
    <property type="evidence" value="ECO:0007669"/>
    <property type="project" value="TreeGrafter"/>
</dbReference>
<dbReference type="InterPro" id="IPR014718">
    <property type="entry name" value="GH-type_carb-bd"/>
</dbReference>
<feature type="binding site" evidence="10">
    <location>
        <position position="245"/>
    </location>
    <ligand>
        <name>beta-D-galactose</name>
        <dbReference type="ChEBI" id="CHEBI:27667"/>
    </ligand>
</feature>
<dbReference type="InterPro" id="IPR015443">
    <property type="entry name" value="Aldose_1-epimerase"/>
</dbReference>
<dbReference type="PANTHER" id="PTHR10091:SF0">
    <property type="entry name" value="GALACTOSE MUTAROTASE"/>
    <property type="match status" value="1"/>
</dbReference>
<evidence type="ECO:0000256" key="9">
    <source>
        <dbReference type="PIRSR" id="PIRSR005096-1"/>
    </source>
</evidence>
<evidence type="ECO:0000256" key="8">
    <source>
        <dbReference type="PIRNR" id="PIRNR005096"/>
    </source>
</evidence>
<dbReference type="InterPro" id="IPR011013">
    <property type="entry name" value="Gal_mutarotase_sf_dom"/>
</dbReference>
<evidence type="ECO:0000256" key="7">
    <source>
        <dbReference type="ARBA" id="ARBA00023277"/>
    </source>
</evidence>
<feature type="binding site" evidence="11">
    <location>
        <begin position="79"/>
        <end position="80"/>
    </location>
    <ligand>
        <name>beta-D-galactose</name>
        <dbReference type="ChEBI" id="CHEBI:27667"/>
    </ligand>
</feature>
<dbReference type="GO" id="GO:0004034">
    <property type="term" value="F:aldose 1-epimerase activity"/>
    <property type="evidence" value="ECO:0007669"/>
    <property type="project" value="UniProtKB-EC"/>
</dbReference>
<comment type="pathway">
    <text evidence="2 8">Carbohydrate metabolism; hexose metabolism.</text>
</comment>
<keyword evidence="5" id="KW-0106">Calcium</keyword>
<keyword evidence="6 8" id="KW-0413">Isomerase</keyword>
<accession>A0A7D3XTC2</accession>
<keyword evidence="7 8" id="KW-0119">Carbohydrate metabolism</keyword>
<dbReference type="InterPro" id="IPR047215">
    <property type="entry name" value="Galactose_mutarotase-like"/>
</dbReference>
<dbReference type="GO" id="GO:0033499">
    <property type="term" value="P:galactose catabolic process via UDP-galactose, Leloir pathway"/>
    <property type="evidence" value="ECO:0007669"/>
    <property type="project" value="TreeGrafter"/>
</dbReference>